<dbReference type="PANTHER" id="PTHR31793:SF24">
    <property type="entry name" value="LONG-CHAIN ACYL-COA THIOESTERASE FADM"/>
    <property type="match status" value="1"/>
</dbReference>
<dbReference type="SUPFAM" id="SSF54637">
    <property type="entry name" value="Thioesterase/thiol ester dehydrase-isomerase"/>
    <property type="match status" value="1"/>
</dbReference>
<sequence>MKLPEYIKDFEVWENDFRYYYPVTVRFSETDAFGHLNNTVPFVYFEHARIQFFKECGLMAYWMDKRGETIPVTADLHCDYLKQVFFDEPLQIGIKVSEIGRSSVEIHYAIKNEDGEVCVTGRGRIVQVSKETGKSVSWDMQSVESLKKGASVCLR</sequence>
<dbReference type="InterPro" id="IPR050563">
    <property type="entry name" value="4-hydroxybenzoyl-CoA_TE"/>
</dbReference>
<dbReference type="GO" id="GO:0047617">
    <property type="term" value="F:fatty acyl-CoA hydrolase activity"/>
    <property type="evidence" value="ECO:0007669"/>
    <property type="project" value="TreeGrafter"/>
</dbReference>
<dbReference type="Pfam" id="PF13279">
    <property type="entry name" value="4HBT_2"/>
    <property type="match status" value="1"/>
</dbReference>
<keyword evidence="1" id="KW-0378">Hydrolase</keyword>
<evidence type="ECO:0000313" key="2">
    <source>
        <dbReference type="Proteomes" id="UP000198571"/>
    </source>
</evidence>
<dbReference type="Gene3D" id="3.10.129.10">
    <property type="entry name" value="Hotdog Thioesterase"/>
    <property type="match status" value="1"/>
</dbReference>
<dbReference type="PANTHER" id="PTHR31793">
    <property type="entry name" value="4-HYDROXYBENZOYL-COA THIOESTERASE FAMILY MEMBER"/>
    <property type="match status" value="1"/>
</dbReference>
<evidence type="ECO:0000313" key="1">
    <source>
        <dbReference type="EMBL" id="SER91097.1"/>
    </source>
</evidence>
<organism evidence="1 2">
    <name type="scientific">Salipaludibacillus aurantiacus</name>
    <dbReference type="NCBI Taxonomy" id="1601833"/>
    <lineage>
        <taxon>Bacteria</taxon>
        <taxon>Bacillati</taxon>
        <taxon>Bacillota</taxon>
        <taxon>Bacilli</taxon>
        <taxon>Bacillales</taxon>
        <taxon>Bacillaceae</taxon>
    </lineage>
</organism>
<dbReference type="CDD" id="cd00586">
    <property type="entry name" value="4HBT"/>
    <property type="match status" value="1"/>
</dbReference>
<proteinExistence type="predicted"/>
<reference evidence="2" key="1">
    <citation type="submission" date="2016-10" db="EMBL/GenBank/DDBJ databases">
        <authorList>
            <person name="Varghese N."/>
            <person name="Submissions S."/>
        </authorList>
    </citation>
    <scope>NUCLEOTIDE SEQUENCE [LARGE SCALE GENOMIC DNA]</scope>
    <source>
        <strain evidence="2">S9</strain>
    </source>
</reference>
<dbReference type="EMBL" id="FOGT01000005">
    <property type="protein sequence ID" value="SER91097.1"/>
    <property type="molecule type" value="Genomic_DNA"/>
</dbReference>
<dbReference type="STRING" id="1601833.SAMN05518684_10575"/>
<dbReference type="Proteomes" id="UP000198571">
    <property type="component" value="Unassembled WGS sequence"/>
</dbReference>
<dbReference type="AlphaFoldDB" id="A0A1H9T1Z2"/>
<accession>A0A1H9T1Z2</accession>
<keyword evidence="2" id="KW-1185">Reference proteome</keyword>
<dbReference type="RefSeq" id="WP_093049666.1">
    <property type="nucleotide sequence ID" value="NZ_FOGT01000005.1"/>
</dbReference>
<protein>
    <submittedName>
        <fullName evidence="1">Acyl-CoA thioester hydrolase</fullName>
    </submittedName>
</protein>
<dbReference type="InterPro" id="IPR029069">
    <property type="entry name" value="HotDog_dom_sf"/>
</dbReference>
<name>A0A1H9T1Z2_9BACI</name>
<dbReference type="OrthoDB" id="9799036at2"/>
<gene>
    <name evidence="1" type="ORF">SAMN05518684_10575</name>
</gene>